<protein>
    <submittedName>
        <fullName evidence="7">Camp-dependent protein kinase catalytic subunit, putative</fullName>
    </submittedName>
</protein>
<gene>
    <name evidence="7" type="ORF">Pmar_PMAR018901</name>
</gene>
<dbReference type="InParanoid" id="C5KLL3"/>
<evidence type="ECO:0000313" key="7">
    <source>
        <dbReference type="EMBL" id="EER14630.1"/>
    </source>
</evidence>
<sequence length="99" mass="11336">MGKIVFPRSFDKHAKSLVKKLLTADLAKRYGTLRGGVDDIKKCRWFSSVSWEALYRKEIEAPYKPIVKSDTDTSNFEDYPDSAELAPIVPPDEDPFVLW</sequence>
<proteinExistence type="predicted"/>
<dbReference type="GO" id="GO:0005524">
    <property type="term" value="F:ATP binding"/>
    <property type="evidence" value="ECO:0007669"/>
    <property type="project" value="UniProtKB-KW"/>
</dbReference>
<dbReference type="GO" id="GO:0004691">
    <property type="term" value="F:cAMP-dependent protein kinase activity"/>
    <property type="evidence" value="ECO:0007669"/>
    <property type="project" value="TreeGrafter"/>
</dbReference>
<dbReference type="Gene3D" id="3.30.200.20">
    <property type="entry name" value="Phosphorylase Kinase, domain 1"/>
    <property type="match status" value="1"/>
</dbReference>
<keyword evidence="3" id="KW-0547">Nucleotide-binding</keyword>
<dbReference type="EMBL" id="GG674035">
    <property type="protein sequence ID" value="EER14630.1"/>
    <property type="molecule type" value="Genomic_DNA"/>
</dbReference>
<dbReference type="AlphaFoldDB" id="C5KLL3"/>
<dbReference type="Gene3D" id="1.10.510.10">
    <property type="entry name" value="Transferase(Phosphotransferase) domain 1"/>
    <property type="match status" value="1"/>
</dbReference>
<keyword evidence="1" id="KW-0723">Serine/threonine-protein kinase</keyword>
<evidence type="ECO:0000256" key="5">
    <source>
        <dbReference type="ARBA" id="ARBA00022840"/>
    </source>
</evidence>
<dbReference type="Proteomes" id="UP000007800">
    <property type="component" value="Unassembled WGS sequence"/>
</dbReference>
<dbReference type="InterPro" id="IPR011009">
    <property type="entry name" value="Kinase-like_dom_sf"/>
</dbReference>
<dbReference type="OrthoDB" id="63267at2759"/>
<reference evidence="7 8" key="1">
    <citation type="submission" date="2008-07" db="EMBL/GenBank/DDBJ databases">
        <authorList>
            <person name="El-Sayed N."/>
            <person name="Caler E."/>
            <person name="Inman J."/>
            <person name="Amedeo P."/>
            <person name="Hass B."/>
            <person name="Wortman J."/>
        </authorList>
    </citation>
    <scope>NUCLEOTIDE SEQUENCE [LARGE SCALE GENOMIC DNA]</scope>
    <source>
        <strain evidence="8">ATCC 50983 / TXsc</strain>
    </source>
</reference>
<dbReference type="GeneID" id="9045495"/>
<dbReference type="InterPro" id="IPR000961">
    <property type="entry name" value="AGC-kinase_C"/>
</dbReference>
<dbReference type="RefSeq" id="XP_002782834.1">
    <property type="nucleotide sequence ID" value="XM_002782788.1"/>
</dbReference>
<evidence type="ECO:0000259" key="6">
    <source>
        <dbReference type="PROSITE" id="PS51285"/>
    </source>
</evidence>
<evidence type="ECO:0000256" key="1">
    <source>
        <dbReference type="ARBA" id="ARBA00022527"/>
    </source>
</evidence>
<keyword evidence="8" id="KW-1185">Reference proteome</keyword>
<dbReference type="GO" id="GO:0005952">
    <property type="term" value="C:cAMP-dependent protein kinase complex"/>
    <property type="evidence" value="ECO:0007669"/>
    <property type="project" value="TreeGrafter"/>
</dbReference>
<evidence type="ECO:0000256" key="3">
    <source>
        <dbReference type="ARBA" id="ARBA00022741"/>
    </source>
</evidence>
<dbReference type="PROSITE" id="PS51285">
    <property type="entry name" value="AGC_KINASE_CTER"/>
    <property type="match status" value="1"/>
</dbReference>
<dbReference type="PANTHER" id="PTHR24353">
    <property type="entry name" value="CYCLIC NUCLEOTIDE-DEPENDENT PROTEIN KINASE"/>
    <property type="match status" value="1"/>
</dbReference>
<evidence type="ECO:0000256" key="4">
    <source>
        <dbReference type="ARBA" id="ARBA00022777"/>
    </source>
</evidence>
<evidence type="ECO:0000313" key="8">
    <source>
        <dbReference type="Proteomes" id="UP000007800"/>
    </source>
</evidence>
<keyword evidence="5" id="KW-0067">ATP-binding</keyword>
<dbReference type="SMART" id="SM00133">
    <property type="entry name" value="S_TK_X"/>
    <property type="match status" value="1"/>
</dbReference>
<accession>C5KLL3</accession>
<organism evidence="8">
    <name type="scientific">Perkinsus marinus (strain ATCC 50983 / TXsc)</name>
    <dbReference type="NCBI Taxonomy" id="423536"/>
    <lineage>
        <taxon>Eukaryota</taxon>
        <taxon>Sar</taxon>
        <taxon>Alveolata</taxon>
        <taxon>Perkinsozoa</taxon>
        <taxon>Perkinsea</taxon>
        <taxon>Perkinsida</taxon>
        <taxon>Perkinsidae</taxon>
        <taxon>Perkinsus</taxon>
    </lineage>
</organism>
<dbReference type="SUPFAM" id="SSF56112">
    <property type="entry name" value="Protein kinase-like (PK-like)"/>
    <property type="match status" value="1"/>
</dbReference>
<evidence type="ECO:0000256" key="2">
    <source>
        <dbReference type="ARBA" id="ARBA00022679"/>
    </source>
</evidence>
<keyword evidence="2" id="KW-0808">Transferase</keyword>
<keyword evidence="4 7" id="KW-0418">Kinase</keyword>
<feature type="domain" description="AGC-kinase C-terminal" evidence="6">
    <location>
        <begin position="47"/>
        <end position="99"/>
    </location>
</feature>
<dbReference type="OMA" id="IPRCING"/>
<name>C5KLL3_PERM5</name>
<dbReference type="PANTHER" id="PTHR24353:SF37">
    <property type="entry name" value="CAMP-DEPENDENT PROTEIN KINASE CATALYTIC SUBUNIT PRKX"/>
    <property type="match status" value="1"/>
</dbReference>